<dbReference type="Proteomes" id="UP001549036">
    <property type="component" value="Unassembled WGS sequence"/>
</dbReference>
<dbReference type="EMBL" id="JBEPLM010000036">
    <property type="protein sequence ID" value="MET3597989.1"/>
    <property type="molecule type" value="Genomic_DNA"/>
</dbReference>
<evidence type="ECO:0000256" key="1">
    <source>
        <dbReference type="SAM" id="MobiDB-lite"/>
    </source>
</evidence>
<organism evidence="2 3">
    <name type="scientific">Mesorhizobium shonense</name>
    <dbReference type="NCBI Taxonomy" id="1209948"/>
    <lineage>
        <taxon>Bacteria</taxon>
        <taxon>Pseudomonadati</taxon>
        <taxon>Pseudomonadota</taxon>
        <taxon>Alphaproteobacteria</taxon>
        <taxon>Hyphomicrobiales</taxon>
        <taxon>Phyllobacteriaceae</taxon>
        <taxon>Mesorhizobium</taxon>
    </lineage>
</organism>
<accession>A0ABV2I5C6</accession>
<evidence type="ECO:0000313" key="3">
    <source>
        <dbReference type="Proteomes" id="UP001549036"/>
    </source>
</evidence>
<evidence type="ECO:0000313" key="2">
    <source>
        <dbReference type="EMBL" id="MET3597989.1"/>
    </source>
</evidence>
<proteinExistence type="predicted"/>
<dbReference type="RefSeq" id="WP_292341424.1">
    <property type="nucleotide sequence ID" value="NZ_JBEPLM010000036.1"/>
</dbReference>
<reference evidence="2 3" key="1">
    <citation type="submission" date="2024-06" db="EMBL/GenBank/DDBJ databases">
        <title>Genomic Encyclopedia of Type Strains, Phase IV (KMG-IV): sequencing the most valuable type-strain genomes for metagenomic binning, comparative biology and taxonomic classification.</title>
        <authorList>
            <person name="Goeker M."/>
        </authorList>
    </citation>
    <scope>NUCLEOTIDE SEQUENCE [LARGE SCALE GENOMIC DNA]</scope>
    <source>
        <strain evidence="2 3">DSM 29846</strain>
    </source>
</reference>
<gene>
    <name evidence="2" type="ORF">ABID26_007416</name>
</gene>
<name>A0ABV2I5C6_9HYPH</name>
<protein>
    <submittedName>
        <fullName evidence="2">Uncharacterized protein</fullName>
    </submittedName>
</protein>
<sequence length="85" mass="9625">MPSITSAIASLPLENEIRHRFAVERRKSSCKTLQLFGLKVNYKERKIHMKKKKFSPRLPRSVGGSYARPFTDQKGSHRLALAGGD</sequence>
<feature type="region of interest" description="Disordered" evidence="1">
    <location>
        <begin position="58"/>
        <end position="85"/>
    </location>
</feature>
<keyword evidence="3" id="KW-1185">Reference proteome</keyword>
<comment type="caution">
    <text evidence="2">The sequence shown here is derived from an EMBL/GenBank/DDBJ whole genome shotgun (WGS) entry which is preliminary data.</text>
</comment>